<dbReference type="EMBL" id="JAMYWD010000002">
    <property type="protein sequence ID" value="KAJ4978521.1"/>
    <property type="molecule type" value="Genomic_DNA"/>
</dbReference>
<dbReference type="OrthoDB" id="415023at2759"/>
<protein>
    <recommendedName>
        <fullName evidence="2">OTU domain-containing protein</fullName>
    </recommendedName>
</protein>
<dbReference type="PANTHER" id="PTHR12419:SF10">
    <property type="entry name" value="DEUBIQUITINASE OTUD6B"/>
    <property type="match status" value="1"/>
</dbReference>
<dbReference type="GO" id="GO:0016579">
    <property type="term" value="P:protein deubiquitination"/>
    <property type="evidence" value="ECO:0007669"/>
    <property type="project" value="TreeGrafter"/>
</dbReference>
<keyword evidence="4" id="KW-1185">Reference proteome</keyword>
<comment type="similarity">
    <text evidence="1">Belongs to the peptidase C85 family.</text>
</comment>
<name>A0A9Q0KXJ8_9MAGN</name>
<dbReference type="InterPro" id="IPR038765">
    <property type="entry name" value="Papain-like_cys_pep_sf"/>
</dbReference>
<dbReference type="InterPro" id="IPR003323">
    <property type="entry name" value="OTU_dom"/>
</dbReference>
<accession>A0A9Q0KXJ8</accession>
<dbReference type="Proteomes" id="UP001141806">
    <property type="component" value="Unassembled WGS sequence"/>
</dbReference>
<dbReference type="Pfam" id="PF02338">
    <property type="entry name" value="OTU"/>
    <property type="match status" value="1"/>
</dbReference>
<feature type="domain" description="OTU" evidence="2">
    <location>
        <begin position="1"/>
        <end position="117"/>
    </location>
</feature>
<dbReference type="PROSITE" id="PS50802">
    <property type="entry name" value="OTU"/>
    <property type="match status" value="1"/>
</dbReference>
<gene>
    <name evidence="3" type="ORF">NE237_009301</name>
</gene>
<evidence type="ECO:0000256" key="1">
    <source>
        <dbReference type="ARBA" id="ARBA00010407"/>
    </source>
</evidence>
<reference evidence="3" key="1">
    <citation type="journal article" date="2023" name="Plant J.">
        <title>The genome of the king protea, Protea cynaroides.</title>
        <authorList>
            <person name="Chang J."/>
            <person name="Duong T.A."/>
            <person name="Schoeman C."/>
            <person name="Ma X."/>
            <person name="Roodt D."/>
            <person name="Barker N."/>
            <person name="Li Z."/>
            <person name="Van de Peer Y."/>
            <person name="Mizrachi E."/>
        </authorList>
    </citation>
    <scope>NUCLEOTIDE SEQUENCE</scope>
    <source>
        <tissue evidence="3">Young leaves</tissue>
    </source>
</reference>
<evidence type="ECO:0000313" key="4">
    <source>
        <dbReference type="Proteomes" id="UP001141806"/>
    </source>
</evidence>
<dbReference type="PANTHER" id="PTHR12419">
    <property type="entry name" value="OTU DOMAIN CONTAINING PROTEIN"/>
    <property type="match status" value="1"/>
</dbReference>
<dbReference type="SUPFAM" id="SSF54001">
    <property type="entry name" value="Cysteine proteinases"/>
    <property type="match status" value="1"/>
</dbReference>
<dbReference type="InterPro" id="IPR050704">
    <property type="entry name" value="Peptidase_C85-like"/>
</dbReference>
<dbReference type="GO" id="GO:0004843">
    <property type="term" value="F:cysteine-type deubiquitinase activity"/>
    <property type="evidence" value="ECO:0007669"/>
    <property type="project" value="TreeGrafter"/>
</dbReference>
<dbReference type="Gene3D" id="3.90.70.80">
    <property type="match status" value="1"/>
</dbReference>
<organism evidence="3 4">
    <name type="scientific">Protea cynaroides</name>
    <dbReference type="NCBI Taxonomy" id="273540"/>
    <lineage>
        <taxon>Eukaryota</taxon>
        <taxon>Viridiplantae</taxon>
        <taxon>Streptophyta</taxon>
        <taxon>Embryophyta</taxon>
        <taxon>Tracheophyta</taxon>
        <taxon>Spermatophyta</taxon>
        <taxon>Magnoliopsida</taxon>
        <taxon>Proteales</taxon>
        <taxon>Proteaceae</taxon>
        <taxon>Protea</taxon>
    </lineage>
</organism>
<evidence type="ECO:0000313" key="3">
    <source>
        <dbReference type="EMBL" id="KAJ4978521.1"/>
    </source>
</evidence>
<proteinExistence type="inferred from homology"/>
<sequence>MVSEIKSDGHCLYRAVEDQLDFSGGYPYNYQELRAMVASYMREHASDFLPFFLSDTKIEVDSNGSLSERFEKYCEEVESTHMGGTTRTWCFDTLSEETYLDTFRSLSRCGDGKVILV</sequence>
<dbReference type="AlphaFoldDB" id="A0A9Q0KXJ8"/>
<comment type="caution">
    <text evidence="3">The sequence shown here is derived from an EMBL/GenBank/DDBJ whole genome shotgun (WGS) entry which is preliminary data.</text>
</comment>
<evidence type="ECO:0000259" key="2">
    <source>
        <dbReference type="PROSITE" id="PS50802"/>
    </source>
</evidence>